<feature type="domain" description="EAL" evidence="3">
    <location>
        <begin position="578"/>
        <end position="832"/>
    </location>
</feature>
<dbReference type="SMART" id="SM00086">
    <property type="entry name" value="PAC"/>
    <property type="match status" value="3"/>
</dbReference>
<dbReference type="Pfam" id="PF00563">
    <property type="entry name" value="EAL"/>
    <property type="match status" value="1"/>
</dbReference>
<dbReference type="PROSITE" id="PS50112">
    <property type="entry name" value="PAS"/>
    <property type="match status" value="3"/>
</dbReference>
<comment type="caution">
    <text evidence="5">The sequence shown here is derived from an EMBL/GenBank/DDBJ whole genome shotgun (WGS) entry which is preliminary data.</text>
</comment>
<dbReference type="NCBIfam" id="TIGR00229">
    <property type="entry name" value="sensory_box"/>
    <property type="match status" value="3"/>
</dbReference>
<feature type="domain" description="PAC" evidence="2">
    <location>
        <begin position="230"/>
        <end position="282"/>
    </location>
</feature>
<dbReference type="Pfam" id="PF13426">
    <property type="entry name" value="PAS_9"/>
    <property type="match status" value="1"/>
</dbReference>
<dbReference type="NCBIfam" id="TIGR00254">
    <property type="entry name" value="GGDEF"/>
    <property type="match status" value="1"/>
</dbReference>
<dbReference type="CDD" id="cd00130">
    <property type="entry name" value="PAS"/>
    <property type="match status" value="3"/>
</dbReference>
<evidence type="ECO:0000313" key="5">
    <source>
        <dbReference type="EMBL" id="MFL9927218.1"/>
    </source>
</evidence>
<gene>
    <name evidence="5" type="ORF">PQR62_23300</name>
</gene>
<evidence type="ECO:0000313" key="6">
    <source>
        <dbReference type="Proteomes" id="UP001629246"/>
    </source>
</evidence>
<evidence type="ECO:0000259" key="1">
    <source>
        <dbReference type="PROSITE" id="PS50112"/>
    </source>
</evidence>
<dbReference type="Gene3D" id="3.20.20.450">
    <property type="entry name" value="EAL domain"/>
    <property type="match status" value="1"/>
</dbReference>
<reference evidence="5 6" key="1">
    <citation type="journal article" date="2024" name="Chem. Sci.">
        <title>Discovery of megapolipeptins by genome mining of a Burkholderiales bacteria collection.</title>
        <authorList>
            <person name="Paulo B.S."/>
            <person name="Recchia M.J.J."/>
            <person name="Lee S."/>
            <person name="Fergusson C.H."/>
            <person name="Romanowski S.B."/>
            <person name="Hernandez A."/>
            <person name="Krull N."/>
            <person name="Liu D.Y."/>
            <person name="Cavanagh H."/>
            <person name="Bos A."/>
            <person name="Gray C.A."/>
            <person name="Murphy B.T."/>
            <person name="Linington R.G."/>
            <person name="Eustaquio A.S."/>
        </authorList>
    </citation>
    <scope>NUCLEOTIDE SEQUENCE [LARGE SCALE GENOMIC DNA]</scope>
    <source>
        <strain evidence="5 6">RL21-008-BIB-A</strain>
    </source>
</reference>
<dbReference type="Gene3D" id="3.30.450.20">
    <property type="entry name" value="PAS domain"/>
    <property type="match status" value="3"/>
</dbReference>
<dbReference type="InterPro" id="IPR043128">
    <property type="entry name" value="Rev_trsase/Diguanyl_cyclase"/>
</dbReference>
<sequence length="839" mass="94199">MKNHRQKDELAIWHRAPSVTNGDPDEVRADDLRSPNGHFEAIVQSSHDAIISKTLDGIITSWNPGAQQVFGYDEQEMLGQPLTRLFPPGREHEELFILAKIQNGEKVEHFDTVRVKKDGSLIDISVTISPIRNEQGKIVGASKIARDISNQVLLENAAEQFQALVTSSDDAIISKSLQGIVQSWNAGAERIFGYTAEEMIGQPMLRLFPADREHEELFILEQVLAGEKVDHFDTVRVRKDGASISVSVSISPIRDKQGRIVGASKIARDITLQKCAEENFKLTSSVFTYSSEGIAITDRHGVFIEVNEALTQISGYSREELLGKTYQMFRSGQQGPDVHLKMLNELRQTGNTRAEIWSRRKNGEPYTGLLTISAVQDKHGDAQKYVALFSDITPLRKQQEKLERLTNFDDLTDLPNRLLLLDRLRQAMLMSRHRDQKLAVLYLDLDGFKPINDEHGHDVGDALLIALSRRMSATLRDLDTMARIGGDEFVTVLVDIKSPEQLSAQLDRILRACSDPIKVNGRLLQVSASVGVTTYPLDDVDEDQLIRHADMAMCDAKKNGKNRYQLFDAARDAKEKGRDAQLRRLTQALADEEFILHYQPKVNMRTGRIIGMEALIRWQHPQRGLLPPADFLPLIEGHHLGDDIGVWVIGHALAQMHKWQQIGIQVPVSVNLGPRQLQQEQFCTTLTGLLQRYPHISPEYLELEILETSALHDIEAVSAIMQACRKLGVQFSIDDFGTGYSSLTYLRRLPAELLKIDQTFVRDMLNDHEDMAIVRGVIGLAEAFHRKVIAEGVETVAHGLKLLELGCELGQGYGISRPLPPEQLPQWMASWTPPAEWLA</sequence>
<dbReference type="CDD" id="cd01948">
    <property type="entry name" value="EAL"/>
    <property type="match status" value="1"/>
</dbReference>
<feature type="domain" description="PAC" evidence="2">
    <location>
        <begin position="352"/>
        <end position="404"/>
    </location>
</feature>
<dbReference type="SUPFAM" id="SSF141868">
    <property type="entry name" value="EAL domain-like"/>
    <property type="match status" value="1"/>
</dbReference>
<feature type="domain" description="PAS" evidence="1">
    <location>
        <begin position="279"/>
        <end position="325"/>
    </location>
</feature>
<dbReference type="InterPro" id="IPR001633">
    <property type="entry name" value="EAL_dom"/>
</dbReference>
<evidence type="ECO:0000259" key="4">
    <source>
        <dbReference type="PROSITE" id="PS50887"/>
    </source>
</evidence>
<dbReference type="Gene3D" id="3.30.70.270">
    <property type="match status" value="1"/>
</dbReference>
<feature type="domain" description="PAC" evidence="2">
    <location>
        <begin position="108"/>
        <end position="160"/>
    </location>
</feature>
<dbReference type="InterPro" id="IPR000160">
    <property type="entry name" value="GGDEF_dom"/>
</dbReference>
<dbReference type="CDD" id="cd01949">
    <property type="entry name" value="GGDEF"/>
    <property type="match status" value="1"/>
</dbReference>
<keyword evidence="6" id="KW-1185">Reference proteome</keyword>
<dbReference type="Proteomes" id="UP001629246">
    <property type="component" value="Unassembled WGS sequence"/>
</dbReference>
<dbReference type="InterPro" id="IPR000700">
    <property type="entry name" value="PAS-assoc_C"/>
</dbReference>
<evidence type="ECO:0000259" key="2">
    <source>
        <dbReference type="PROSITE" id="PS50113"/>
    </source>
</evidence>
<dbReference type="Pfam" id="PF00990">
    <property type="entry name" value="GGDEF"/>
    <property type="match status" value="1"/>
</dbReference>
<dbReference type="InterPro" id="IPR029787">
    <property type="entry name" value="Nucleotide_cyclase"/>
</dbReference>
<evidence type="ECO:0000259" key="3">
    <source>
        <dbReference type="PROSITE" id="PS50883"/>
    </source>
</evidence>
<dbReference type="InterPro" id="IPR001610">
    <property type="entry name" value="PAC"/>
</dbReference>
<dbReference type="InterPro" id="IPR052155">
    <property type="entry name" value="Biofilm_reg_signaling"/>
</dbReference>
<dbReference type="InterPro" id="IPR000014">
    <property type="entry name" value="PAS"/>
</dbReference>
<name>A0ABW9AE86_9BURK</name>
<protein>
    <submittedName>
        <fullName evidence="5">PAS domain S-box protein</fullName>
    </submittedName>
</protein>
<dbReference type="InterPro" id="IPR035965">
    <property type="entry name" value="PAS-like_dom_sf"/>
</dbReference>
<dbReference type="PROSITE" id="PS50883">
    <property type="entry name" value="EAL"/>
    <property type="match status" value="1"/>
</dbReference>
<dbReference type="PROSITE" id="PS50113">
    <property type="entry name" value="PAC"/>
    <property type="match status" value="3"/>
</dbReference>
<dbReference type="PROSITE" id="PS50887">
    <property type="entry name" value="GGDEF"/>
    <property type="match status" value="1"/>
</dbReference>
<dbReference type="InterPro" id="IPR035919">
    <property type="entry name" value="EAL_sf"/>
</dbReference>
<dbReference type="InterPro" id="IPR013767">
    <property type="entry name" value="PAS_fold"/>
</dbReference>
<dbReference type="SMART" id="SM00052">
    <property type="entry name" value="EAL"/>
    <property type="match status" value="1"/>
</dbReference>
<dbReference type="SMART" id="SM00091">
    <property type="entry name" value="PAS"/>
    <property type="match status" value="3"/>
</dbReference>
<accession>A0ABW9AE86</accession>
<dbReference type="RefSeq" id="WP_408160458.1">
    <property type="nucleotide sequence ID" value="NZ_JAQQFM010000013.1"/>
</dbReference>
<dbReference type="EMBL" id="JAQQFM010000013">
    <property type="protein sequence ID" value="MFL9927218.1"/>
    <property type="molecule type" value="Genomic_DNA"/>
</dbReference>
<dbReference type="SUPFAM" id="SSF55785">
    <property type="entry name" value="PYP-like sensor domain (PAS domain)"/>
    <property type="match status" value="3"/>
</dbReference>
<dbReference type="PANTHER" id="PTHR44757">
    <property type="entry name" value="DIGUANYLATE CYCLASE DGCP"/>
    <property type="match status" value="1"/>
</dbReference>
<organism evidence="5 6">
    <name type="scientific">Herbaspirillum lusitanum</name>
    <dbReference type="NCBI Taxonomy" id="213312"/>
    <lineage>
        <taxon>Bacteria</taxon>
        <taxon>Pseudomonadati</taxon>
        <taxon>Pseudomonadota</taxon>
        <taxon>Betaproteobacteria</taxon>
        <taxon>Burkholderiales</taxon>
        <taxon>Oxalobacteraceae</taxon>
        <taxon>Herbaspirillum</taxon>
    </lineage>
</organism>
<dbReference type="SUPFAM" id="SSF55073">
    <property type="entry name" value="Nucleotide cyclase"/>
    <property type="match status" value="1"/>
</dbReference>
<dbReference type="PANTHER" id="PTHR44757:SF2">
    <property type="entry name" value="BIOFILM ARCHITECTURE MAINTENANCE PROTEIN MBAA"/>
    <property type="match status" value="1"/>
</dbReference>
<dbReference type="SMART" id="SM00267">
    <property type="entry name" value="GGDEF"/>
    <property type="match status" value="1"/>
</dbReference>
<feature type="domain" description="GGDEF" evidence="4">
    <location>
        <begin position="436"/>
        <end position="569"/>
    </location>
</feature>
<feature type="domain" description="PAS" evidence="1">
    <location>
        <begin position="157"/>
        <end position="227"/>
    </location>
</feature>
<proteinExistence type="predicted"/>
<dbReference type="Pfam" id="PF00989">
    <property type="entry name" value="PAS"/>
    <property type="match status" value="2"/>
</dbReference>
<feature type="domain" description="PAS" evidence="1">
    <location>
        <begin position="35"/>
        <end position="88"/>
    </location>
</feature>